<reference evidence="2" key="1">
    <citation type="journal article" date="2019" name="Int. J. Syst. Evol. Microbiol.">
        <title>The Global Catalogue of Microorganisms (GCM) 10K type strain sequencing project: providing services to taxonomists for standard genome sequencing and annotation.</title>
        <authorList>
            <consortium name="The Broad Institute Genomics Platform"/>
            <consortium name="The Broad Institute Genome Sequencing Center for Infectious Disease"/>
            <person name="Wu L."/>
            <person name="Ma J."/>
        </authorList>
    </citation>
    <scope>NUCLEOTIDE SEQUENCE [LARGE SCALE GENOMIC DNA]</scope>
    <source>
        <strain evidence="2">CCUG 2113</strain>
    </source>
</reference>
<dbReference type="Proteomes" id="UP001595693">
    <property type="component" value="Unassembled WGS sequence"/>
</dbReference>
<protein>
    <submittedName>
        <fullName evidence="1">Uncharacterized protein</fullName>
    </submittedName>
</protein>
<evidence type="ECO:0000313" key="2">
    <source>
        <dbReference type="Proteomes" id="UP001595693"/>
    </source>
</evidence>
<sequence length="49" mass="5336">MHIAHMRAAVGLHLVCIAPWGKLSAQYRKAFAYAGAQSTREALLTIIAK</sequence>
<dbReference type="EMBL" id="JBHSAJ010000060">
    <property type="protein sequence ID" value="MFC3936918.1"/>
    <property type="molecule type" value="Genomic_DNA"/>
</dbReference>
<evidence type="ECO:0000313" key="1">
    <source>
        <dbReference type="EMBL" id="MFC3936918.1"/>
    </source>
</evidence>
<name>A0ABV8DEC5_9BURK</name>
<organism evidence="1 2">
    <name type="scientific">Acidovorax facilis</name>
    <dbReference type="NCBI Taxonomy" id="12917"/>
    <lineage>
        <taxon>Bacteria</taxon>
        <taxon>Pseudomonadati</taxon>
        <taxon>Pseudomonadota</taxon>
        <taxon>Betaproteobacteria</taxon>
        <taxon>Burkholderiales</taxon>
        <taxon>Comamonadaceae</taxon>
        <taxon>Acidovorax</taxon>
    </lineage>
</organism>
<gene>
    <name evidence="1" type="ORF">ACFOW3_20030</name>
</gene>
<dbReference type="RefSeq" id="WP_162239752.1">
    <property type="nucleotide sequence ID" value="NZ_JAMXAX010000004.1"/>
</dbReference>
<accession>A0ABV8DEC5</accession>
<keyword evidence="2" id="KW-1185">Reference proteome</keyword>
<comment type="caution">
    <text evidence="1">The sequence shown here is derived from an EMBL/GenBank/DDBJ whole genome shotgun (WGS) entry which is preliminary data.</text>
</comment>
<proteinExistence type="predicted"/>